<evidence type="ECO:0000256" key="1">
    <source>
        <dbReference type="SAM" id="MobiDB-lite"/>
    </source>
</evidence>
<protein>
    <recommendedName>
        <fullName evidence="4">DUF1059 domain-containing protein</fullName>
    </recommendedName>
</protein>
<evidence type="ECO:0000313" key="3">
    <source>
        <dbReference type="Proteomes" id="UP001501469"/>
    </source>
</evidence>
<dbReference type="Proteomes" id="UP001501469">
    <property type="component" value="Unassembled WGS sequence"/>
</dbReference>
<feature type="region of interest" description="Disordered" evidence="1">
    <location>
        <begin position="1"/>
        <end position="24"/>
    </location>
</feature>
<keyword evidence="3" id="KW-1185">Reference proteome</keyword>
<reference evidence="3" key="1">
    <citation type="journal article" date="2019" name="Int. J. Syst. Evol. Microbiol.">
        <title>The Global Catalogue of Microorganisms (GCM) 10K type strain sequencing project: providing services to taxonomists for standard genome sequencing and annotation.</title>
        <authorList>
            <consortium name="The Broad Institute Genomics Platform"/>
            <consortium name="The Broad Institute Genome Sequencing Center for Infectious Disease"/>
            <person name="Wu L."/>
            <person name="Ma J."/>
        </authorList>
    </citation>
    <scope>NUCLEOTIDE SEQUENCE [LARGE SCALE GENOMIC DNA]</scope>
    <source>
        <strain evidence="3">JCM 17225</strain>
    </source>
</reference>
<sequence>MTSFVQRRAGASPTGYDPAPTSFNLYTDHETAIKHAIEDHNSSAHGSVDAEGRLCDDLNDEMQTGPAGVAPATKNRRGNSHSGATTAAKKARAALLDRETGSPVSGAHHVHASGQASRR</sequence>
<comment type="caution">
    <text evidence="2">The sequence shown here is derived from an EMBL/GenBank/DDBJ whole genome shotgun (WGS) entry which is preliminary data.</text>
</comment>
<proteinExistence type="predicted"/>
<evidence type="ECO:0000313" key="2">
    <source>
        <dbReference type="EMBL" id="GAA4043141.1"/>
    </source>
</evidence>
<accession>A0ABP7UGV7</accession>
<name>A0ABP7UGV7_9BACT</name>
<organism evidence="2 3">
    <name type="scientific">Hymenobacter glaciei</name>
    <dbReference type="NCBI Taxonomy" id="877209"/>
    <lineage>
        <taxon>Bacteria</taxon>
        <taxon>Pseudomonadati</taxon>
        <taxon>Bacteroidota</taxon>
        <taxon>Cytophagia</taxon>
        <taxon>Cytophagales</taxon>
        <taxon>Hymenobacteraceae</taxon>
        <taxon>Hymenobacter</taxon>
    </lineage>
</organism>
<feature type="region of interest" description="Disordered" evidence="1">
    <location>
        <begin position="57"/>
        <end position="119"/>
    </location>
</feature>
<dbReference type="EMBL" id="BAABDK010000025">
    <property type="protein sequence ID" value="GAA4043141.1"/>
    <property type="molecule type" value="Genomic_DNA"/>
</dbReference>
<gene>
    <name evidence="2" type="ORF">GCM10022409_31410</name>
</gene>
<evidence type="ECO:0008006" key="4">
    <source>
        <dbReference type="Google" id="ProtNLM"/>
    </source>
</evidence>